<organism evidence="1 2">
    <name type="scientific">Clostridium kluyveri</name>
    <dbReference type="NCBI Taxonomy" id="1534"/>
    <lineage>
        <taxon>Bacteria</taxon>
        <taxon>Bacillati</taxon>
        <taxon>Bacillota</taxon>
        <taxon>Clostridia</taxon>
        <taxon>Eubacteriales</taxon>
        <taxon>Clostridiaceae</taxon>
        <taxon>Clostridium</taxon>
    </lineage>
</organism>
<protein>
    <submittedName>
        <fullName evidence="1">Heat-shock protein Hsp70</fullName>
    </submittedName>
</protein>
<dbReference type="AlphaFoldDB" id="A0A1L5FDT8"/>
<dbReference type="EMBL" id="CP018335">
    <property type="protein sequence ID" value="APM41176.1"/>
    <property type="molecule type" value="Genomic_DNA"/>
</dbReference>
<reference evidence="1 2" key="1">
    <citation type="submission" date="2016-12" db="EMBL/GenBank/DDBJ databases">
        <title>Complete genome sequence of Clostridium kluyveri JZZ isolated from the pit mud of a Chinese flavor liquor-making factory.</title>
        <authorList>
            <person name="Wang Y."/>
        </authorList>
    </citation>
    <scope>NUCLEOTIDE SEQUENCE [LARGE SCALE GENOMIC DNA]</scope>
    <source>
        <strain evidence="1 2">JZZ</strain>
    </source>
</reference>
<dbReference type="OrthoDB" id="1898799at2"/>
<proteinExistence type="predicted"/>
<gene>
    <name evidence="1" type="ORF">BS101_03075</name>
</gene>
<evidence type="ECO:0000313" key="2">
    <source>
        <dbReference type="Proteomes" id="UP000184604"/>
    </source>
</evidence>
<dbReference type="Gene3D" id="3.30.420.40">
    <property type="match status" value="2"/>
</dbReference>
<dbReference type="CDD" id="cd10227">
    <property type="entry name" value="ASKHA_NBD_ParM-like"/>
    <property type="match status" value="1"/>
</dbReference>
<dbReference type="InterPro" id="IPR043129">
    <property type="entry name" value="ATPase_NBD"/>
</dbReference>
<sequence length="277" mass="31616">MNNRGVKGVCSSRISTDYEAYDEGFQRIEYNDQTIYFEIGEIQKELNKAEKGYIVPQILYALCKANPKEQIVETNLTLLLPIIQMQTKTKLINKFKNQEFTFKYNGEDRIISIKDVLILPEGYSTYFSLSSEDKKGSIVIVDIGSRTVNLAVLINGKIEKLNTITLGSYNFFQKIKNIENAKGQNFVEEDIKRLIDEGFIKVYQKQYIEFLNNILDSIKPLINLSTYKVIFTGGTSLMLQEYINQLKLPKFKIHEDALNSNVIGAMEASKITWGASA</sequence>
<name>A0A1L5FDT8_CLOKL</name>
<dbReference type="Proteomes" id="UP000184604">
    <property type="component" value="Chromosome"/>
</dbReference>
<evidence type="ECO:0000313" key="1">
    <source>
        <dbReference type="EMBL" id="APM41176.1"/>
    </source>
</evidence>
<accession>A0A1L5FDT8</accession>
<dbReference type="SUPFAM" id="SSF53067">
    <property type="entry name" value="Actin-like ATPase domain"/>
    <property type="match status" value="1"/>
</dbReference>